<evidence type="ECO:0000256" key="1">
    <source>
        <dbReference type="SAM" id="Coils"/>
    </source>
</evidence>
<dbReference type="SMART" id="SM00740">
    <property type="entry name" value="PASTA"/>
    <property type="match status" value="1"/>
</dbReference>
<gene>
    <name evidence="3" type="ORF">P8625_08965</name>
</gene>
<dbReference type="EMBL" id="CP122539">
    <property type="protein sequence ID" value="WGH74249.1"/>
    <property type="molecule type" value="Genomic_DNA"/>
</dbReference>
<name>A0ABY8L2N5_9FLAO</name>
<dbReference type="CDD" id="cd06577">
    <property type="entry name" value="PASTA_pknB"/>
    <property type="match status" value="1"/>
</dbReference>
<evidence type="ECO:0000259" key="2">
    <source>
        <dbReference type="PROSITE" id="PS51178"/>
    </source>
</evidence>
<dbReference type="SUPFAM" id="SSF90257">
    <property type="entry name" value="Myosin rod fragments"/>
    <property type="match status" value="1"/>
</dbReference>
<organism evidence="3 4">
    <name type="scientific">Tenacibaculum tangerinum</name>
    <dbReference type="NCBI Taxonomy" id="3038772"/>
    <lineage>
        <taxon>Bacteria</taxon>
        <taxon>Pseudomonadati</taxon>
        <taxon>Bacteroidota</taxon>
        <taxon>Flavobacteriia</taxon>
        <taxon>Flavobacteriales</taxon>
        <taxon>Flavobacteriaceae</taxon>
        <taxon>Tenacibaculum</taxon>
    </lineage>
</organism>
<dbReference type="PROSITE" id="PS51178">
    <property type="entry name" value="PASTA"/>
    <property type="match status" value="1"/>
</dbReference>
<accession>A0ABY8L2N5</accession>
<reference evidence="3 4" key="1">
    <citation type="submission" date="2023-04" db="EMBL/GenBank/DDBJ databases">
        <title>Tenacibaculum tangerinum sp. nov., isolated from sea tidal flat of South Korea.</title>
        <authorList>
            <person name="Lee S.H."/>
            <person name="Kim J.-J."/>
        </authorList>
    </citation>
    <scope>NUCLEOTIDE SEQUENCE [LARGE SCALE GENOMIC DNA]</scope>
    <source>
        <strain evidence="3 4">GRR-S3-23</strain>
    </source>
</reference>
<dbReference type="InterPro" id="IPR005543">
    <property type="entry name" value="PASTA_dom"/>
</dbReference>
<dbReference type="Pfam" id="PF03793">
    <property type="entry name" value="PASTA"/>
    <property type="match status" value="1"/>
</dbReference>
<dbReference type="Proteomes" id="UP001232001">
    <property type="component" value="Chromosome"/>
</dbReference>
<evidence type="ECO:0000313" key="4">
    <source>
        <dbReference type="Proteomes" id="UP001232001"/>
    </source>
</evidence>
<sequence>MITDIEFLQFKGQLFDASNQSITGVEVVVQFYNINLNSWVSLTEALMIKASKFSHTIEIPDRISTTNQTIRIVREIIKSGGVPTFRIIKFTAEKELPKVIASDFTVSINKEKLLLDINFGTNWLLKNEAIINAKTHVIIASSLRIFEFDNAMLTVEKEKEELLKEKTTVEGQLVNLNTAINSLSQEKEILTSEFNLVRTQAEDKEELLGELNTSLTLLNTQLEEEIQEKKELQEYTTTLENQISVLENTIVELEAKDAENFEAKFLELQKKVIDLERTQENSLQEKEAFLSSIDKLQNDIKISQEAISTRDMELAASQTLIDSLVQKNAKITNELEEIKEFNAIEHPNKLSASKVYGSIVKDVIKADEELLNSKYKLANISLNLKTTVEKGPEGTMLGLIDFESAKGINGAAVSDISIDIVPNPTAIETVGRKMPNLLGLTETAVRKILLDHELKLDAVYHPTNDSNLISGQSFKQSPAPGANIEEGQEVIVIFAKPLN</sequence>
<protein>
    <submittedName>
        <fullName evidence="3">PASTA domain-containing protein</fullName>
    </submittedName>
</protein>
<feature type="domain" description="PASTA" evidence="2">
    <location>
        <begin position="428"/>
        <end position="496"/>
    </location>
</feature>
<evidence type="ECO:0000313" key="3">
    <source>
        <dbReference type="EMBL" id="WGH74249.1"/>
    </source>
</evidence>
<keyword evidence="1" id="KW-0175">Coiled coil</keyword>
<dbReference type="RefSeq" id="WP_279650130.1">
    <property type="nucleotide sequence ID" value="NZ_CP122539.1"/>
</dbReference>
<proteinExistence type="predicted"/>
<dbReference type="Gene3D" id="3.30.10.20">
    <property type="match status" value="1"/>
</dbReference>
<keyword evidence="4" id="KW-1185">Reference proteome</keyword>
<feature type="coiled-coil region" evidence="1">
    <location>
        <begin position="152"/>
        <end position="278"/>
    </location>
</feature>